<accession>A0ACB8RC77</accession>
<protein>
    <submittedName>
        <fullName evidence="1">Uncharacterized protein</fullName>
    </submittedName>
</protein>
<reference evidence="1" key="2">
    <citation type="journal article" date="2022" name="New Phytol.">
        <title>Evolutionary transition to the ectomycorrhizal habit in the genomes of a hyperdiverse lineage of mushroom-forming fungi.</title>
        <authorList>
            <person name="Looney B."/>
            <person name="Miyauchi S."/>
            <person name="Morin E."/>
            <person name="Drula E."/>
            <person name="Courty P.E."/>
            <person name="Kohler A."/>
            <person name="Kuo A."/>
            <person name="LaButti K."/>
            <person name="Pangilinan J."/>
            <person name="Lipzen A."/>
            <person name="Riley R."/>
            <person name="Andreopoulos W."/>
            <person name="He G."/>
            <person name="Johnson J."/>
            <person name="Nolan M."/>
            <person name="Tritt A."/>
            <person name="Barry K.W."/>
            <person name="Grigoriev I.V."/>
            <person name="Nagy L.G."/>
            <person name="Hibbett D."/>
            <person name="Henrissat B."/>
            <person name="Matheny P.B."/>
            <person name="Labbe J."/>
            <person name="Martin F.M."/>
        </authorList>
    </citation>
    <scope>NUCLEOTIDE SEQUENCE</scope>
    <source>
        <strain evidence="1">FP105234-sp</strain>
    </source>
</reference>
<reference evidence="1" key="1">
    <citation type="submission" date="2021-02" db="EMBL/GenBank/DDBJ databases">
        <authorList>
            <consortium name="DOE Joint Genome Institute"/>
            <person name="Ahrendt S."/>
            <person name="Looney B.P."/>
            <person name="Miyauchi S."/>
            <person name="Morin E."/>
            <person name="Drula E."/>
            <person name="Courty P.E."/>
            <person name="Chicoki N."/>
            <person name="Fauchery L."/>
            <person name="Kohler A."/>
            <person name="Kuo A."/>
            <person name="Labutti K."/>
            <person name="Pangilinan J."/>
            <person name="Lipzen A."/>
            <person name="Riley R."/>
            <person name="Andreopoulos W."/>
            <person name="He G."/>
            <person name="Johnson J."/>
            <person name="Barry K.W."/>
            <person name="Grigoriev I.V."/>
            <person name="Nagy L."/>
            <person name="Hibbett D."/>
            <person name="Henrissat B."/>
            <person name="Matheny P.B."/>
            <person name="Labbe J."/>
            <person name="Martin F."/>
        </authorList>
    </citation>
    <scope>NUCLEOTIDE SEQUENCE</scope>
    <source>
        <strain evidence="1">FP105234-sp</strain>
    </source>
</reference>
<evidence type="ECO:0000313" key="1">
    <source>
        <dbReference type="EMBL" id="KAI0041462.1"/>
    </source>
</evidence>
<evidence type="ECO:0000313" key="2">
    <source>
        <dbReference type="Proteomes" id="UP000814033"/>
    </source>
</evidence>
<gene>
    <name evidence="1" type="ORF">FA95DRAFT_1576341</name>
</gene>
<comment type="caution">
    <text evidence="1">The sequence shown here is derived from an EMBL/GenBank/DDBJ whole genome shotgun (WGS) entry which is preliminary data.</text>
</comment>
<organism evidence="1 2">
    <name type="scientific">Auriscalpium vulgare</name>
    <dbReference type="NCBI Taxonomy" id="40419"/>
    <lineage>
        <taxon>Eukaryota</taxon>
        <taxon>Fungi</taxon>
        <taxon>Dikarya</taxon>
        <taxon>Basidiomycota</taxon>
        <taxon>Agaricomycotina</taxon>
        <taxon>Agaricomycetes</taxon>
        <taxon>Russulales</taxon>
        <taxon>Auriscalpiaceae</taxon>
        <taxon>Auriscalpium</taxon>
    </lineage>
</organism>
<dbReference type="EMBL" id="MU276121">
    <property type="protein sequence ID" value="KAI0041462.1"/>
    <property type="molecule type" value="Genomic_DNA"/>
</dbReference>
<proteinExistence type="predicted"/>
<dbReference type="Proteomes" id="UP000814033">
    <property type="component" value="Unassembled WGS sequence"/>
</dbReference>
<keyword evidence="2" id="KW-1185">Reference proteome</keyword>
<name>A0ACB8RC77_9AGAM</name>
<sequence>MKLYLPLLVAGAGLAMANPLSVVVSTSEVSAFRLGHPAANAVPSVDANGKPTRVRHMCKAMQKSVQDSVSRIMAAVGFTGDANSQPKEHHPTVVVHHFQPVPVPVMVPTLVASPGRVMVHHHRPMHGHGPDGPFLTRVHRALMSLGPWEGRLVAFVLGCGIGVLLRMFYVLAVVLVRAVRGRSLRGEEDDFDHVEYEGVLFIDAEEIVVPPPQYTDEKVAAAEESAVVDRA</sequence>